<evidence type="ECO:0000313" key="3">
    <source>
        <dbReference type="Proteomes" id="UP000607397"/>
    </source>
</evidence>
<name>A0A8K2A869_9CYAN</name>
<dbReference type="Proteomes" id="UP000607397">
    <property type="component" value="Unassembled WGS sequence"/>
</dbReference>
<protein>
    <submittedName>
        <fullName evidence="2">Uncharacterized protein</fullName>
    </submittedName>
</protein>
<dbReference type="AlphaFoldDB" id="A0A8K2A869"/>
<evidence type="ECO:0000256" key="1">
    <source>
        <dbReference type="SAM" id="Phobius"/>
    </source>
</evidence>
<sequence>MSSSFFALLGGVLLASNTEFSGYGFLFLSLSSGQLILASLQEKDRILLIYAASLFIFVDCMGVYRWLLS</sequence>
<keyword evidence="3" id="KW-1185">Reference proteome</keyword>
<comment type="caution">
    <text evidence="2">The sequence shown here is derived from an EMBL/GenBank/DDBJ whole genome shotgun (WGS) entry which is preliminary data.</text>
</comment>
<gene>
    <name evidence="2" type="ORF">GS597_09845</name>
</gene>
<reference evidence="2" key="1">
    <citation type="submission" date="2019-12" db="EMBL/GenBank/DDBJ databases">
        <title>High-Quality draft genome sequences of three cyanobacteria isolated from the limestone walls of the Old Cathedral of Coimbra.</title>
        <authorList>
            <person name="Tiago I."/>
            <person name="Soares F."/>
            <person name="Portugal A."/>
        </authorList>
    </citation>
    <scope>NUCLEOTIDE SEQUENCE [LARGE SCALE GENOMIC DNA]</scope>
    <source>
        <strain evidence="2">C</strain>
    </source>
</reference>
<keyword evidence="1" id="KW-1133">Transmembrane helix</keyword>
<feature type="transmembrane region" description="Helical" evidence="1">
    <location>
        <begin position="20"/>
        <end position="40"/>
    </location>
</feature>
<dbReference type="EMBL" id="WVIC01000017">
    <property type="protein sequence ID" value="NCJ06805.1"/>
    <property type="molecule type" value="Genomic_DNA"/>
</dbReference>
<accession>A0A8K2A869</accession>
<keyword evidence="1" id="KW-0812">Transmembrane</keyword>
<proteinExistence type="predicted"/>
<organism evidence="2 3">
    <name type="scientific">Petrachloros mirabilis ULC683</name>
    <dbReference type="NCBI Taxonomy" id="2781853"/>
    <lineage>
        <taxon>Bacteria</taxon>
        <taxon>Bacillati</taxon>
        <taxon>Cyanobacteriota</taxon>
        <taxon>Cyanophyceae</taxon>
        <taxon>Synechococcales</taxon>
        <taxon>Petrachlorosaceae</taxon>
        <taxon>Petrachloros</taxon>
        <taxon>Petrachloros mirabilis</taxon>
    </lineage>
</organism>
<feature type="transmembrane region" description="Helical" evidence="1">
    <location>
        <begin position="47"/>
        <end position="67"/>
    </location>
</feature>
<keyword evidence="1" id="KW-0472">Membrane</keyword>
<evidence type="ECO:0000313" key="2">
    <source>
        <dbReference type="EMBL" id="NCJ06805.1"/>
    </source>
</evidence>